<evidence type="ECO:0000256" key="2">
    <source>
        <dbReference type="ARBA" id="ARBA00022475"/>
    </source>
</evidence>
<keyword evidence="9" id="KW-0966">Cell projection</keyword>
<evidence type="ECO:0000256" key="6">
    <source>
        <dbReference type="RuleBase" id="RU004057"/>
    </source>
</evidence>
<dbReference type="GO" id="GO:0015031">
    <property type="term" value="P:protein transport"/>
    <property type="evidence" value="ECO:0007669"/>
    <property type="project" value="UniProtKB-KW"/>
</dbReference>
<feature type="transmembrane region" description="Helical" evidence="7">
    <location>
        <begin position="122"/>
        <end position="147"/>
    </location>
</feature>
<comment type="subcellular location">
    <subcellularLocation>
        <location evidence="1">Cell membrane</location>
        <topology evidence="1">Multi-pass membrane protein</topology>
    </subcellularLocation>
    <subcellularLocation>
        <location evidence="6">Membrane</location>
        <topology evidence="6">Multi-pass membrane protein</topology>
    </subcellularLocation>
</comment>
<dbReference type="InterPro" id="IPR047055">
    <property type="entry name" value="MotA-like"/>
</dbReference>
<feature type="domain" description="MotA/TolQ/ExbB proton channel" evidence="8">
    <location>
        <begin position="82"/>
        <end position="191"/>
    </location>
</feature>
<feature type="transmembrane region" description="Helical" evidence="7">
    <location>
        <begin position="159"/>
        <end position="181"/>
    </location>
</feature>
<dbReference type="PANTHER" id="PTHR30433">
    <property type="entry name" value="CHEMOTAXIS PROTEIN MOTA"/>
    <property type="match status" value="1"/>
</dbReference>
<evidence type="ECO:0000259" key="8">
    <source>
        <dbReference type="Pfam" id="PF01618"/>
    </source>
</evidence>
<gene>
    <name evidence="9" type="ORF">D1610_08495</name>
</gene>
<evidence type="ECO:0000256" key="7">
    <source>
        <dbReference type="SAM" id="Phobius"/>
    </source>
</evidence>
<evidence type="ECO:0000256" key="4">
    <source>
        <dbReference type="ARBA" id="ARBA00022989"/>
    </source>
</evidence>
<dbReference type="InterPro" id="IPR002898">
    <property type="entry name" value="MotA_ExbB_proton_chnl"/>
</dbReference>
<evidence type="ECO:0000256" key="5">
    <source>
        <dbReference type="ARBA" id="ARBA00023136"/>
    </source>
</evidence>
<comment type="caution">
    <text evidence="9">The sequence shown here is derived from an EMBL/GenBank/DDBJ whole genome shotgun (WGS) entry which is preliminary data.</text>
</comment>
<reference evidence="9 10" key="1">
    <citation type="submission" date="2018-08" db="EMBL/GenBank/DDBJ databases">
        <title>The multiple taxonomic identification of Sphingomonas gilva.</title>
        <authorList>
            <person name="Zhu D."/>
            <person name="Zheng S."/>
        </authorList>
    </citation>
    <scope>NUCLEOTIDE SEQUENCE [LARGE SCALE GENOMIC DNA]</scope>
    <source>
        <strain evidence="9 10">ZDH117</strain>
    </source>
</reference>
<keyword evidence="2" id="KW-1003">Cell membrane</keyword>
<dbReference type="PANTHER" id="PTHR30433:SF2">
    <property type="entry name" value="MOTILITY PROTEIN A"/>
    <property type="match status" value="1"/>
</dbReference>
<dbReference type="AlphaFoldDB" id="A0A396RPH7"/>
<dbReference type="Proteomes" id="UP000266693">
    <property type="component" value="Unassembled WGS sequence"/>
</dbReference>
<evidence type="ECO:0000256" key="1">
    <source>
        <dbReference type="ARBA" id="ARBA00004651"/>
    </source>
</evidence>
<keyword evidence="6" id="KW-0813">Transport</keyword>
<protein>
    <submittedName>
        <fullName evidence="9">Flagellar motor protein</fullName>
    </submittedName>
</protein>
<proteinExistence type="inferred from homology"/>
<dbReference type="GO" id="GO:0005886">
    <property type="term" value="C:plasma membrane"/>
    <property type="evidence" value="ECO:0007669"/>
    <property type="project" value="UniProtKB-SubCell"/>
</dbReference>
<feature type="transmembrane region" description="Helical" evidence="7">
    <location>
        <begin position="6"/>
        <end position="27"/>
    </location>
</feature>
<sequence length="222" mass="23620">MGAEPLMLVDLQALLLVVGASLAVAAARASRGDIGRAVRAFGPLLSADPHADAARAMPMVRAIERVAHMQTLAVTDRVHTRHPVLAAAARALADCTDPEAYRVYAEETLADRARRHRGGYEFWAAAADAAPAMGLAGTVVGLIAMFANMAAPEAMGGGMALALVTTLYGVAFAHLVALPIARRLERLSLDELAWQRRAFDHLIALAERELRHPPAPRIRAVS</sequence>
<keyword evidence="9" id="KW-0969">Cilium</keyword>
<keyword evidence="6" id="KW-0653">Protein transport</keyword>
<name>A0A396RPH7_9SPHN</name>
<dbReference type="GO" id="GO:0006935">
    <property type="term" value="P:chemotaxis"/>
    <property type="evidence" value="ECO:0007669"/>
    <property type="project" value="InterPro"/>
</dbReference>
<evidence type="ECO:0000313" key="9">
    <source>
        <dbReference type="EMBL" id="RHW18474.1"/>
    </source>
</evidence>
<keyword evidence="9" id="KW-0282">Flagellum</keyword>
<keyword evidence="10" id="KW-1185">Reference proteome</keyword>
<organism evidence="9 10">
    <name type="scientific">Sphingomonas gilva</name>
    <dbReference type="NCBI Taxonomy" id="2305907"/>
    <lineage>
        <taxon>Bacteria</taxon>
        <taxon>Pseudomonadati</taxon>
        <taxon>Pseudomonadota</taxon>
        <taxon>Alphaproteobacteria</taxon>
        <taxon>Sphingomonadales</taxon>
        <taxon>Sphingomonadaceae</taxon>
        <taxon>Sphingomonas</taxon>
    </lineage>
</organism>
<evidence type="ECO:0000313" key="10">
    <source>
        <dbReference type="Proteomes" id="UP000266693"/>
    </source>
</evidence>
<dbReference type="GO" id="GO:0071978">
    <property type="term" value="P:bacterial-type flagellum-dependent swarming motility"/>
    <property type="evidence" value="ECO:0007669"/>
    <property type="project" value="InterPro"/>
</dbReference>
<keyword evidence="5 7" id="KW-0472">Membrane</keyword>
<dbReference type="EMBL" id="QWLV01000002">
    <property type="protein sequence ID" value="RHW18474.1"/>
    <property type="molecule type" value="Genomic_DNA"/>
</dbReference>
<accession>A0A396RPH7</accession>
<evidence type="ECO:0000256" key="3">
    <source>
        <dbReference type="ARBA" id="ARBA00022692"/>
    </source>
</evidence>
<keyword evidence="3 7" id="KW-0812">Transmembrane</keyword>
<dbReference type="Pfam" id="PF01618">
    <property type="entry name" value="MotA_ExbB"/>
    <property type="match status" value="1"/>
</dbReference>
<comment type="similarity">
    <text evidence="6">Belongs to the exbB/tolQ family.</text>
</comment>
<keyword evidence="4 7" id="KW-1133">Transmembrane helix</keyword>